<accession>A0ABN9H2F4</accession>
<protein>
    <submittedName>
        <fullName evidence="1">Uncharacterized protein</fullName>
    </submittedName>
</protein>
<proteinExistence type="predicted"/>
<reference evidence="1" key="1">
    <citation type="submission" date="2023-05" db="EMBL/GenBank/DDBJ databases">
        <authorList>
            <person name="Stuckert A."/>
        </authorList>
    </citation>
    <scope>NUCLEOTIDE SEQUENCE</scope>
</reference>
<comment type="caution">
    <text evidence="1">The sequence shown here is derived from an EMBL/GenBank/DDBJ whole genome shotgun (WGS) entry which is preliminary data.</text>
</comment>
<dbReference type="Proteomes" id="UP001162483">
    <property type="component" value="Unassembled WGS sequence"/>
</dbReference>
<evidence type="ECO:0000313" key="2">
    <source>
        <dbReference type="Proteomes" id="UP001162483"/>
    </source>
</evidence>
<sequence length="61" mass="6449">MDSPVVVGLTCLVGCSTKAGQRVLSAARISLLQSGHHLRLIAGGVFKQDQAFYQCLGVCFP</sequence>
<keyword evidence="2" id="KW-1185">Reference proteome</keyword>
<name>A0ABN9H2F4_9NEOB</name>
<gene>
    <name evidence="1" type="ORF">SPARVUS_LOCUS14998294</name>
</gene>
<evidence type="ECO:0000313" key="1">
    <source>
        <dbReference type="EMBL" id="CAI9614041.1"/>
    </source>
</evidence>
<dbReference type="EMBL" id="CATNWA010019592">
    <property type="protein sequence ID" value="CAI9614041.1"/>
    <property type="molecule type" value="Genomic_DNA"/>
</dbReference>
<organism evidence="1 2">
    <name type="scientific">Staurois parvus</name>
    <dbReference type="NCBI Taxonomy" id="386267"/>
    <lineage>
        <taxon>Eukaryota</taxon>
        <taxon>Metazoa</taxon>
        <taxon>Chordata</taxon>
        <taxon>Craniata</taxon>
        <taxon>Vertebrata</taxon>
        <taxon>Euteleostomi</taxon>
        <taxon>Amphibia</taxon>
        <taxon>Batrachia</taxon>
        <taxon>Anura</taxon>
        <taxon>Neobatrachia</taxon>
        <taxon>Ranoidea</taxon>
        <taxon>Ranidae</taxon>
        <taxon>Staurois</taxon>
    </lineage>
</organism>